<comment type="catalytic activity">
    <reaction evidence="11">
        <text>L-threonyl-[protein] + ATP = O-phospho-L-threonyl-[protein] + ADP + H(+)</text>
        <dbReference type="Rhea" id="RHEA:46608"/>
        <dbReference type="Rhea" id="RHEA-COMP:11060"/>
        <dbReference type="Rhea" id="RHEA-COMP:11605"/>
        <dbReference type="ChEBI" id="CHEBI:15378"/>
        <dbReference type="ChEBI" id="CHEBI:30013"/>
        <dbReference type="ChEBI" id="CHEBI:30616"/>
        <dbReference type="ChEBI" id="CHEBI:61977"/>
        <dbReference type="ChEBI" id="CHEBI:456216"/>
        <dbReference type="EC" id="2.7.11.1"/>
    </reaction>
</comment>
<dbReference type="InterPro" id="IPR028375">
    <property type="entry name" value="KA1/Ssp2_C"/>
</dbReference>
<dbReference type="Pfam" id="PF02149">
    <property type="entry name" value="KA1"/>
    <property type="match status" value="1"/>
</dbReference>
<dbReference type="Proteomes" id="UP000193685">
    <property type="component" value="Unassembled WGS sequence"/>
</dbReference>
<dbReference type="GO" id="GO:0004674">
    <property type="term" value="F:protein serine/threonine kinase activity"/>
    <property type="evidence" value="ECO:0007669"/>
    <property type="project" value="UniProtKB-KW"/>
</dbReference>
<dbReference type="GO" id="GO:0035556">
    <property type="term" value="P:intracellular signal transduction"/>
    <property type="evidence" value="ECO:0007669"/>
    <property type="project" value="TreeGrafter"/>
</dbReference>
<dbReference type="OrthoDB" id="1928777at2759"/>
<keyword evidence="8 13" id="KW-0547">Nucleotide-binding</keyword>
<dbReference type="PROSITE" id="PS50032">
    <property type="entry name" value="KA1"/>
    <property type="match status" value="1"/>
</dbReference>
<keyword evidence="7" id="KW-0808">Transferase</keyword>
<reference evidence="17 18" key="1">
    <citation type="submission" date="2016-07" db="EMBL/GenBank/DDBJ databases">
        <title>Pervasive Adenine N6-methylation of Active Genes in Fungi.</title>
        <authorList>
            <consortium name="DOE Joint Genome Institute"/>
            <person name="Mondo S.J."/>
            <person name="Dannebaum R.O."/>
            <person name="Kuo R.C."/>
            <person name="Labutti K."/>
            <person name="Haridas S."/>
            <person name="Kuo A."/>
            <person name="Salamov A."/>
            <person name="Ahrendt S.R."/>
            <person name="Lipzen A."/>
            <person name="Sullivan W."/>
            <person name="Andreopoulos W.B."/>
            <person name="Clum A."/>
            <person name="Lindquist E."/>
            <person name="Daum C."/>
            <person name="Ramamoorthy G.K."/>
            <person name="Gryganskyi A."/>
            <person name="Culley D."/>
            <person name="Magnuson J.K."/>
            <person name="James T.Y."/>
            <person name="O'Malley M.A."/>
            <person name="Stajich J.E."/>
            <person name="Spatafora J.W."/>
            <person name="Visel A."/>
            <person name="Grigoriev I.V."/>
        </authorList>
    </citation>
    <scope>NUCLEOTIDE SEQUENCE [LARGE SCALE GENOMIC DNA]</scope>
    <source>
        <strain evidence="17 18">12-1054</strain>
    </source>
</reference>
<evidence type="ECO:0000256" key="2">
    <source>
        <dbReference type="ARBA" id="ARBA00010791"/>
    </source>
</evidence>
<dbReference type="PROSITE" id="PS00107">
    <property type="entry name" value="PROTEIN_KINASE_ATP"/>
    <property type="match status" value="1"/>
</dbReference>
<organism evidence="17 18">
    <name type="scientific">Protomyces lactucae-debilis</name>
    <dbReference type="NCBI Taxonomy" id="2754530"/>
    <lineage>
        <taxon>Eukaryota</taxon>
        <taxon>Fungi</taxon>
        <taxon>Dikarya</taxon>
        <taxon>Ascomycota</taxon>
        <taxon>Taphrinomycotina</taxon>
        <taxon>Taphrinomycetes</taxon>
        <taxon>Taphrinales</taxon>
        <taxon>Protomycetaceae</taxon>
        <taxon>Protomyces</taxon>
    </lineage>
</organism>
<feature type="compositionally biased region" description="Polar residues" evidence="14">
    <location>
        <begin position="7"/>
        <end position="20"/>
    </location>
</feature>
<feature type="region of interest" description="Disordered" evidence="14">
    <location>
        <begin position="1"/>
        <end position="41"/>
    </location>
</feature>
<dbReference type="OMA" id="NSADYRP"/>
<sequence>MAAAVAQQHQHTLPSDPSRISTNSNTSHTHHEHKTPVKRRNLGDWDLEKTIGAGSMGKVKLARHHITGEQCAVKIIPRVRQREGAARDPSEQKKRDHDESKEIRTIREAAISTLLSHPYICGMREMMIMSHHYYMLFEYVDGGQMLDYIISHGKLKEKGARKFARQIASALDYCHINSIAHRDLKIENILISKEGDIKIIDFGLSNLYSPRSQLSTFCGSLYFAAPELLNAKPYIGPEVDIWSFGIVLYVLVCGKVPFDDQNMPALHAKIKRGLVEYPNWLSAECRHLLSRMLVTDPLQRAKMDEVMQHPWMLKGYDAPLGNFAIKREPLSLPLDQQVINGMTGFDFGDPAKIEKTLTDVLTSEAYLEAVNSHLEHSSRQSKDMLHDDPTRAYHPLISIYFLVQEKQARDKQARDPPKPINNKTSLQLPAIPVPEVAHAADASYEVRPPPPAEAHIARRPPVSQSSAAAAAARARARTHGEAEVRDALQQTHLSAPTSSTPPGVENKLSGLFRRMSSRRYRADKSQSTSFPAVTMGSSAPASAAPVLATPRKSLSGRHSLLVEQVMTGTGRTPPTSAAEPTSLQPTSQEGPKSPDEYVQRTSLKGLFSVSTTSSKSPQVIRLDLVRTLDRLGVQHKDVKGGYACMYRPSIEQAPTSTSEPLPMTQGMPASPAAVAVSDPMETSSPSGLARTSSIMRRKLSFARGPRHRANSSTLQQQQKAIDFADESTEDMLQPENPMTGTSAVVGSQDGAHLSLSTTVSGNHSDALAVRFEIYVVKVPWFALYGVQFKRVAGNSWQYKSLASKILQELHL</sequence>
<evidence type="ECO:0000256" key="11">
    <source>
        <dbReference type="ARBA" id="ARBA00047899"/>
    </source>
</evidence>
<feature type="compositionally biased region" description="Basic and acidic residues" evidence="14">
    <location>
        <begin position="407"/>
        <end position="417"/>
    </location>
</feature>
<evidence type="ECO:0000256" key="3">
    <source>
        <dbReference type="ARBA" id="ARBA00012513"/>
    </source>
</evidence>
<evidence type="ECO:0000256" key="9">
    <source>
        <dbReference type="ARBA" id="ARBA00022777"/>
    </source>
</evidence>
<dbReference type="GeneID" id="63784703"/>
<evidence type="ECO:0000256" key="12">
    <source>
        <dbReference type="ARBA" id="ARBA00048679"/>
    </source>
</evidence>
<dbReference type="AlphaFoldDB" id="A0A1Y2EV43"/>
<evidence type="ECO:0000256" key="4">
    <source>
        <dbReference type="ARBA" id="ARBA00022490"/>
    </source>
</evidence>
<comment type="similarity">
    <text evidence="2">Belongs to the protein kinase superfamily. CAMK Ser/Thr protein kinase family. NIM1 subfamily.</text>
</comment>
<protein>
    <recommendedName>
        <fullName evidence="3">non-specific serine/threonine protein kinase</fullName>
        <ecNumber evidence="3">2.7.11.1</ecNumber>
    </recommendedName>
</protein>
<keyword evidence="9 17" id="KW-0418">Kinase</keyword>
<evidence type="ECO:0000256" key="1">
    <source>
        <dbReference type="ARBA" id="ARBA00004496"/>
    </source>
</evidence>
<evidence type="ECO:0000259" key="16">
    <source>
        <dbReference type="PROSITE" id="PS50032"/>
    </source>
</evidence>
<dbReference type="SUPFAM" id="SSF56112">
    <property type="entry name" value="Protein kinase-like (PK-like)"/>
    <property type="match status" value="1"/>
</dbReference>
<feature type="binding site" evidence="13">
    <location>
        <position position="74"/>
    </location>
    <ligand>
        <name>ATP</name>
        <dbReference type="ChEBI" id="CHEBI:30616"/>
    </ligand>
</feature>
<evidence type="ECO:0000256" key="8">
    <source>
        <dbReference type="ARBA" id="ARBA00022741"/>
    </source>
</evidence>
<dbReference type="GO" id="GO:0071944">
    <property type="term" value="C:cell periphery"/>
    <property type="evidence" value="ECO:0007669"/>
    <property type="project" value="UniProtKB-ARBA"/>
</dbReference>
<dbReference type="InterPro" id="IPR017441">
    <property type="entry name" value="Protein_kinase_ATP_BS"/>
</dbReference>
<evidence type="ECO:0000256" key="10">
    <source>
        <dbReference type="ARBA" id="ARBA00022840"/>
    </source>
</evidence>
<proteinExistence type="inferred from homology"/>
<feature type="compositionally biased region" description="Polar residues" evidence="14">
    <location>
        <begin position="567"/>
        <end position="590"/>
    </location>
</feature>
<dbReference type="SMART" id="SM00220">
    <property type="entry name" value="S_TKc"/>
    <property type="match status" value="1"/>
</dbReference>
<evidence type="ECO:0000256" key="7">
    <source>
        <dbReference type="ARBA" id="ARBA00022679"/>
    </source>
</evidence>
<keyword evidence="6" id="KW-0597">Phosphoprotein</keyword>
<comment type="subcellular location">
    <subcellularLocation>
        <location evidence="1">Cytoplasm</location>
    </subcellularLocation>
</comment>
<feature type="compositionally biased region" description="Basic and acidic residues" evidence="14">
    <location>
        <begin position="80"/>
        <end position="101"/>
    </location>
</feature>
<dbReference type="InterPro" id="IPR001772">
    <property type="entry name" value="KA1_dom"/>
</dbReference>
<feature type="region of interest" description="Disordered" evidence="14">
    <location>
        <begin position="407"/>
        <end position="485"/>
    </location>
</feature>
<keyword evidence="18" id="KW-1185">Reference proteome</keyword>
<dbReference type="InterPro" id="IPR008271">
    <property type="entry name" value="Ser/Thr_kinase_AS"/>
</dbReference>
<keyword evidence="10 13" id="KW-0067">ATP-binding</keyword>
<evidence type="ECO:0000259" key="15">
    <source>
        <dbReference type="PROSITE" id="PS50011"/>
    </source>
</evidence>
<keyword evidence="4" id="KW-0963">Cytoplasm</keyword>
<evidence type="ECO:0000256" key="6">
    <source>
        <dbReference type="ARBA" id="ARBA00022553"/>
    </source>
</evidence>
<dbReference type="PANTHER" id="PTHR24346">
    <property type="entry name" value="MAP/MICROTUBULE AFFINITY-REGULATING KINASE"/>
    <property type="match status" value="1"/>
</dbReference>
<keyword evidence="5" id="KW-0723">Serine/threonine-protein kinase</keyword>
<dbReference type="SUPFAM" id="SSF103243">
    <property type="entry name" value="KA1-like"/>
    <property type="match status" value="1"/>
</dbReference>
<dbReference type="Pfam" id="PF00069">
    <property type="entry name" value="Pkinase"/>
    <property type="match status" value="1"/>
</dbReference>
<dbReference type="STRING" id="56484.A0A1Y2EV43"/>
<evidence type="ECO:0000313" key="17">
    <source>
        <dbReference type="EMBL" id="ORY75448.1"/>
    </source>
</evidence>
<dbReference type="FunFam" id="1.10.510.10:FF:000333">
    <property type="entry name" value="Non-specific serine/threonine protein kinase"/>
    <property type="match status" value="1"/>
</dbReference>
<feature type="domain" description="Protein kinase" evidence="15">
    <location>
        <begin position="45"/>
        <end position="312"/>
    </location>
</feature>
<dbReference type="InterPro" id="IPR000719">
    <property type="entry name" value="Prot_kinase_dom"/>
</dbReference>
<dbReference type="PROSITE" id="PS00108">
    <property type="entry name" value="PROTEIN_KINASE_ST"/>
    <property type="match status" value="1"/>
</dbReference>
<dbReference type="GO" id="GO:0005524">
    <property type="term" value="F:ATP binding"/>
    <property type="evidence" value="ECO:0007669"/>
    <property type="project" value="UniProtKB-UniRule"/>
</dbReference>
<dbReference type="PROSITE" id="PS50011">
    <property type="entry name" value="PROTEIN_KINASE_DOM"/>
    <property type="match status" value="1"/>
</dbReference>
<feature type="region of interest" description="Disordered" evidence="14">
    <location>
        <begin position="518"/>
        <end position="544"/>
    </location>
</feature>
<evidence type="ECO:0000313" key="18">
    <source>
        <dbReference type="Proteomes" id="UP000193685"/>
    </source>
</evidence>
<feature type="domain" description="KA1" evidence="16">
    <location>
        <begin position="762"/>
        <end position="811"/>
    </location>
</feature>
<feature type="region of interest" description="Disordered" evidence="14">
    <location>
        <begin position="567"/>
        <end position="596"/>
    </location>
</feature>
<dbReference type="PANTHER" id="PTHR24346:SF82">
    <property type="entry name" value="KP78A-RELATED"/>
    <property type="match status" value="1"/>
</dbReference>
<feature type="compositionally biased region" description="Basic residues" evidence="14">
    <location>
        <begin position="28"/>
        <end position="40"/>
    </location>
</feature>
<dbReference type="EMBL" id="MCFI01000026">
    <property type="protein sequence ID" value="ORY75448.1"/>
    <property type="molecule type" value="Genomic_DNA"/>
</dbReference>
<dbReference type="GO" id="GO:0106310">
    <property type="term" value="F:protein serine kinase activity"/>
    <property type="evidence" value="ECO:0007669"/>
    <property type="project" value="RHEA"/>
</dbReference>
<dbReference type="GO" id="GO:0005737">
    <property type="term" value="C:cytoplasm"/>
    <property type="evidence" value="ECO:0007669"/>
    <property type="project" value="UniProtKB-SubCell"/>
</dbReference>
<dbReference type="EC" id="2.7.11.1" evidence="3"/>
<gene>
    <name evidence="17" type="ORF">BCR37DRAFT_352095</name>
</gene>
<evidence type="ECO:0000256" key="14">
    <source>
        <dbReference type="SAM" id="MobiDB-lite"/>
    </source>
</evidence>
<accession>A0A1Y2EV43</accession>
<comment type="catalytic activity">
    <reaction evidence="12">
        <text>L-seryl-[protein] + ATP = O-phospho-L-seryl-[protein] + ADP + H(+)</text>
        <dbReference type="Rhea" id="RHEA:17989"/>
        <dbReference type="Rhea" id="RHEA-COMP:9863"/>
        <dbReference type="Rhea" id="RHEA-COMP:11604"/>
        <dbReference type="ChEBI" id="CHEBI:15378"/>
        <dbReference type="ChEBI" id="CHEBI:29999"/>
        <dbReference type="ChEBI" id="CHEBI:30616"/>
        <dbReference type="ChEBI" id="CHEBI:83421"/>
        <dbReference type="ChEBI" id="CHEBI:456216"/>
        <dbReference type="EC" id="2.7.11.1"/>
    </reaction>
</comment>
<feature type="region of interest" description="Disordered" evidence="14">
    <location>
        <begin position="77"/>
        <end position="101"/>
    </location>
</feature>
<dbReference type="Gene3D" id="1.10.510.10">
    <property type="entry name" value="Transferase(Phosphotransferase) domain 1"/>
    <property type="match status" value="1"/>
</dbReference>
<dbReference type="GO" id="GO:0000226">
    <property type="term" value="P:microtubule cytoskeleton organization"/>
    <property type="evidence" value="ECO:0007669"/>
    <property type="project" value="TreeGrafter"/>
</dbReference>
<dbReference type="CDD" id="cd14077">
    <property type="entry name" value="STKc_Kin1_2"/>
    <property type="match status" value="1"/>
</dbReference>
<dbReference type="Gene3D" id="3.30.310.80">
    <property type="entry name" value="Kinase associated domain 1, KA1"/>
    <property type="match status" value="1"/>
</dbReference>
<dbReference type="RefSeq" id="XP_040722321.1">
    <property type="nucleotide sequence ID" value="XM_040868104.1"/>
</dbReference>
<dbReference type="InterPro" id="IPR011009">
    <property type="entry name" value="Kinase-like_dom_sf"/>
</dbReference>
<name>A0A1Y2EV43_PROLT</name>
<evidence type="ECO:0000256" key="5">
    <source>
        <dbReference type="ARBA" id="ARBA00022527"/>
    </source>
</evidence>
<comment type="caution">
    <text evidence="17">The sequence shown here is derived from an EMBL/GenBank/DDBJ whole genome shotgun (WGS) entry which is preliminary data.</text>
</comment>
<evidence type="ECO:0000256" key="13">
    <source>
        <dbReference type="PROSITE-ProRule" id="PRU10141"/>
    </source>
</evidence>